<comment type="caution">
    <text evidence="2">The sequence shown here is derived from an EMBL/GenBank/DDBJ whole genome shotgun (WGS) entry which is preliminary data.</text>
</comment>
<evidence type="ECO:0000313" key="3">
    <source>
        <dbReference type="Proteomes" id="UP000679690"/>
    </source>
</evidence>
<dbReference type="Pfam" id="PF13480">
    <property type="entry name" value="Acetyltransf_6"/>
    <property type="match status" value="1"/>
</dbReference>
<dbReference type="RefSeq" id="WP_208472152.1">
    <property type="nucleotide sequence ID" value="NZ_JAGFNS010000033.1"/>
</dbReference>
<gene>
    <name evidence="2" type="ORF">J5X75_36395</name>
</gene>
<dbReference type="PROSITE" id="PS51186">
    <property type="entry name" value="GNAT"/>
    <property type="match status" value="1"/>
</dbReference>
<evidence type="ECO:0000259" key="1">
    <source>
        <dbReference type="PROSITE" id="PS51186"/>
    </source>
</evidence>
<name>A0ABS3UWM7_9ACTN</name>
<sequence length="241" mass="26340">MSLDASHANHRWFWRHLARVRGAECLEIPGGLLLCVDLPGTSWNNLHLDPGADHEPALERAREYFGARKLPWRLYAEQESPAAEAFAARHGVPAQPLYPVLHRPAGPLDDGDGELATSTATSLDDLRDFMDCAGAAYRIDPATLGPLVSPRAFDDPAFRFHLGRQDGRVVAVSVSVAHADTVGVYFVGVRPEHRRRGHGRTITAVAVRAVPDAATAVLQATPAGLSVYQDMGFRVVTEYRY</sequence>
<dbReference type="EMBL" id="JAGFNS010000033">
    <property type="protein sequence ID" value="MBO3742999.1"/>
    <property type="molecule type" value="Genomic_DNA"/>
</dbReference>
<organism evidence="2 3">
    <name type="scientific">Actinoplanes flavus</name>
    <dbReference type="NCBI Taxonomy" id="2820290"/>
    <lineage>
        <taxon>Bacteria</taxon>
        <taxon>Bacillati</taxon>
        <taxon>Actinomycetota</taxon>
        <taxon>Actinomycetes</taxon>
        <taxon>Micromonosporales</taxon>
        <taxon>Micromonosporaceae</taxon>
        <taxon>Actinoplanes</taxon>
    </lineage>
</organism>
<proteinExistence type="predicted"/>
<feature type="domain" description="N-acetyltransferase" evidence="1">
    <location>
        <begin position="115"/>
        <end position="241"/>
    </location>
</feature>
<dbReference type="Proteomes" id="UP000679690">
    <property type="component" value="Unassembled WGS sequence"/>
</dbReference>
<dbReference type="InterPro" id="IPR038740">
    <property type="entry name" value="BioF2-like_GNAT_dom"/>
</dbReference>
<dbReference type="SUPFAM" id="SSF55729">
    <property type="entry name" value="Acyl-CoA N-acyltransferases (Nat)"/>
    <property type="match status" value="1"/>
</dbReference>
<evidence type="ECO:0000313" key="2">
    <source>
        <dbReference type="EMBL" id="MBO3742999.1"/>
    </source>
</evidence>
<reference evidence="2 3" key="1">
    <citation type="submission" date="2021-03" db="EMBL/GenBank/DDBJ databases">
        <title>Actinoplanes flavus sp. nov., a novel actinomycete isolated from Coconut Palm rhizosphere soil.</title>
        <authorList>
            <person name="Luo X."/>
        </authorList>
    </citation>
    <scope>NUCLEOTIDE SEQUENCE [LARGE SCALE GENOMIC DNA]</scope>
    <source>
        <strain evidence="2 3">NEAU-H7</strain>
    </source>
</reference>
<accession>A0ABS3UWM7</accession>
<protein>
    <submittedName>
        <fullName evidence="2">GNAT family N-acetyltransferase</fullName>
    </submittedName>
</protein>
<dbReference type="Gene3D" id="3.40.630.30">
    <property type="match status" value="1"/>
</dbReference>
<dbReference type="InterPro" id="IPR000182">
    <property type="entry name" value="GNAT_dom"/>
</dbReference>
<keyword evidence="3" id="KW-1185">Reference proteome</keyword>
<dbReference type="InterPro" id="IPR016181">
    <property type="entry name" value="Acyl_CoA_acyltransferase"/>
</dbReference>